<dbReference type="WBParaSite" id="HPBE_0002491901-mRNA-1">
    <property type="protein sequence ID" value="HPBE_0002491901-mRNA-1"/>
    <property type="gene ID" value="HPBE_0002491901"/>
</dbReference>
<feature type="region of interest" description="Disordered" evidence="1">
    <location>
        <begin position="21"/>
        <end position="42"/>
    </location>
</feature>
<keyword evidence="3" id="KW-1185">Reference proteome</keyword>
<reference evidence="4" key="2">
    <citation type="submission" date="2019-09" db="UniProtKB">
        <authorList>
            <consortium name="WormBaseParasite"/>
        </authorList>
    </citation>
    <scope>IDENTIFICATION</scope>
</reference>
<evidence type="ECO:0000313" key="2">
    <source>
        <dbReference type="EMBL" id="VDP48051.1"/>
    </source>
</evidence>
<dbReference type="SUPFAM" id="SSF49764">
    <property type="entry name" value="HSP20-like chaperones"/>
    <property type="match status" value="1"/>
</dbReference>
<sequence>MSTSGSESDYELDDSARMGEYFDDIGHVPPNSNNCSEDEGIRDVHSDDDIDVASCSSYPEDFVLISMDSLKFGFFETESTGVLRVTHRSIHIQDVILEPEVIEIRFTSSDPDDKLLSRYGDVRGTTFAWRVQLAGAVETDSLEICSEGREFVMRKQEARQWGRLSSSTTAIRASNYTAPRNYGSSLSSYRYSATSYTPSTRPTTTSSAS</sequence>
<evidence type="ECO:0000313" key="3">
    <source>
        <dbReference type="Proteomes" id="UP000050761"/>
    </source>
</evidence>
<dbReference type="InterPro" id="IPR008978">
    <property type="entry name" value="HSP20-like_chaperone"/>
</dbReference>
<protein>
    <submittedName>
        <fullName evidence="4">CS domain-containing protein</fullName>
    </submittedName>
</protein>
<accession>A0A3P8DVQ0</accession>
<evidence type="ECO:0000256" key="1">
    <source>
        <dbReference type="SAM" id="MobiDB-lite"/>
    </source>
</evidence>
<gene>
    <name evidence="2" type="ORF">HPBE_LOCUS24918</name>
</gene>
<accession>A0A183GQE9</accession>
<dbReference type="OrthoDB" id="5844194at2759"/>
<dbReference type="AlphaFoldDB" id="A0A183GQE9"/>
<organism evidence="3 4">
    <name type="scientific">Heligmosomoides polygyrus</name>
    <name type="common">Parasitic roundworm</name>
    <dbReference type="NCBI Taxonomy" id="6339"/>
    <lineage>
        <taxon>Eukaryota</taxon>
        <taxon>Metazoa</taxon>
        <taxon>Ecdysozoa</taxon>
        <taxon>Nematoda</taxon>
        <taxon>Chromadorea</taxon>
        <taxon>Rhabditida</taxon>
        <taxon>Rhabditina</taxon>
        <taxon>Rhabditomorpha</taxon>
        <taxon>Strongyloidea</taxon>
        <taxon>Heligmosomidae</taxon>
        <taxon>Heligmosomoides</taxon>
    </lineage>
</organism>
<name>A0A183GQE9_HELPZ</name>
<reference evidence="2 3" key="1">
    <citation type="submission" date="2018-11" db="EMBL/GenBank/DDBJ databases">
        <authorList>
            <consortium name="Pathogen Informatics"/>
        </authorList>
    </citation>
    <scope>NUCLEOTIDE SEQUENCE [LARGE SCALE GENOMIC DNA]</scope>
</reference>
<proteinExistence type="predicted"/>
<dbReference type="EMBL" id="UZAH01037066">
    <property type="protein sequence ID" value="VDP48051.1"/>
    <property type="molecule type" value="Genomic_DNA"/>
</dbReference>
<evidence type="ECO:0000313" key="4">
    <source>
        <dbReference type="WBParaSite" id="HPBE_0002491901-mRNA-1"/>
    </source>
</evidence>
<dbReference type="Proteomes" id="UP000050761">
    <property type="component" value="Unassembled WGS sequence"/>
</dbReference>
<dbReference type="Gene3D" id="2.60.40.790">
    <property type="match status" value="1"/>
</dbReference>